<dbReference type="EMBL" id="JAKNSF020000077">
    <property type="protein sequence ID" value="KAK7720296.1"/>
    <property type="molecule type" value="Genomic_DNA"/>
</dbReference>
<sequence>MTRRRADKKDEILDAKIRRLREECYVLRGEKNRRILGAKDSGATINLDTAVLSTSDSRGKLRGARRMEAKKARLRAYGAQPTSRKSGRIWRILSPGDMQSFLSTLHRLLRCPWAADETWSAVAEALSGRPAARNIFLVDTETVIVGHEPKVLELAVLGADGRLAFSSTIDHGKAVSELCEGIGQQFLGYAIGIYRKDGTQ</sequence>
<proteinExistence type="predicted"/>
<evidence type="ECO:0000313" key="2">
    <source>
        <dbReference type="Proteomes" id="UP001430848"/>
    </source>
</evidence>
<dbReference type="Proteomes" id="UP001430848">
    <property type="component" value="Unassembled WGS sequence"/>
</dbReference>
<organism evidence="1 2">
    <name type="scientific">Diaporthe eres</name>
    <name type="common">Phomopsis oblonga</name>
    <dbReference type="NCBI Taxonomy" id="83184"/>
    <lineage>
        <taxon>Eukaryota</taxon>
        <taxon>Fungi</taxon>
        <taxon>Dikarya</taxon>
        <taxon>Ascomycota</taxon>
        <taxon>Pezizomycotina</taxon>
        <taxon>Sordariomycetes</taxon>
        <taxon>Sordariomycetidae</taxon>
        <taxon>Diaporthales</taxon>
        <taxon>Diaporthaceae</taxon>
        <taxon>Diaporthe</taxon>
        <taxon>Diaporthe eres species complex</taxon>
    </lineage>
</organism>
<protein>
    <submittedName>
        <fullName evidence="1">Uncharacterized protein</fullName>
    </submittedName>
</protein>
<comment type="caution">
    <text evidence="1">The sequence shown here is derived from an EMBL/GenBank/DDBJ whole genome shotgun (WGS) entry which is preliminary data.</text>
</comment>
<reference evidence="1 2" key="1">
    <citation type="submission" date="2024-02" db="EMBL/GenBank/DDBJ databases">
        <title>De novo assembly and annotation of 12 fungi associated with fruit tree decline syndrome in Ontario, Canada.</title>
        <authorList>
            <person name="Sulman M."/>
            <person name="Ellouze W."/>
            <person name="Ilyukhin E."/>
        </authorList>
    </citation>
    <scope>NUCLEOTIDE SEQUENCE [LARGE SCALE GENOMIC DNA]</scope>
    <source>
        <strain evidence="1 2">M169</strain>
    </source>
</reference>
<name>A0ABR1NYD2_DIAER</name>
<gene>
    <name evidence="1" type="ORF">SLS63_009968</name>
</gene>
<keyword evidence="2" id="KW-1185">Reference proteome</keyword>
<evidence type="ECO:0000313" key="1">
    <source>
        <dbReference type="EMBL" id="KAK7720296.1"/>
    </source>
</evidence>
<accession>A0ABR1NYD2</accession>